<dbReference type="RefSeq" id="WP_229816563.1">
    <property type="nucleotide sequence ID" value="NZ_BMZC01000010.1"/>
</dbReference>
<protein>
    <submittedName>
        <fullName evidence="1">Uncharacterized protein</fullName>
    </submittedName>
</protein>
<reference evidence="1" key="1">
    <citation type="journal article" date="2014" name="Int. J. Syst. Evol. Microbiol.">
        <title>Complete genome sequence of Corynebacterium casei LMG S-19264T (=DSM 44701T), isolated from a smear-ripened cheese.</title>
        <authorList>
            <consortium name="US DOE Joint Genome Institute (JGI-PGF)"/>
            <person name="Walter F."/>
            <person name="Albersmeier A."/>
            <person name="Kalinowski J."/>
            <person name="Ruckert C."/>
        </authorList>
    </citation>
    <scope>NUCLEOTIDE SEQUENCE</scope>
    <source>
        <strain evidence="1">KCTC 32337</strain>
    </source>
</reference>
<name>A0A8H9IC58_9ALTE</name>
<dbReference type="AlphaFoldDB" id="A0A8H9IC58"/>
<evidence type="ECO:0000313" key="2">
    <source>
        <dbReference type="Proteomes" id="UP000622604"/>
    </source>
</evidence>
<dbReference type="Proteomes" id="UP000622604">
    <property type="component" value="Unassembled WGS sequence"/>
</dbReference>
<organism evidence="1 2">
    <name type="scientific">Paraglaciecola chathamensis</name>
    <dbReference type="NCBI Taxonomy" id="368405"/>
    <lineage>
        <taxon>Bacteria</taxon>
        <taxon>Pseudomonadati</taxon>
        <taxon>Pseudomonadota</taxon>
        <taxon>Gammaproteobacteria</taxon>
        <taxon>Alteromonadales</taxon>
        <taxon>Alteromonadaceae</taxon>
        <taxon>Paraglaciecola</taxon>
    </lineage>
</organism>
<proteinExistence type="predicted"/>
<evidence type="ECO:0000313" key="1">
    <source>
        <dbReference type="EMBL" id="GGZ73296.1"/>
    </source>
</evidence>
<gene>
    <name evidence="1" type="ORF">GCM10011274_34730</name>
</gene>
<sequence length="83" mass="9454">MEYSPLLEVQDQTLVITQSTLSELKSFKDSELFSELPGSVPNEKKLLTKMLDSILDTLINDLLQNPSKLWVMVLTKTAIFRII</sequence>
<reference evidence="1" key="2">
    <citation type="submission" date="2020-09" db="EMBL/GenBank/DDBJ databases">
        <authorList>
            <person name="Sun Q."/>
            <person name="Kim S."/>
        </authorList>
    </citation>
    <scope>NUCLEOTIDE SEQUENCE</scope>
    <source>
        <strain evidence="1">KCTC 32337</strain>
    </source>
</reference>
<comment type="caution">
    <text evidence="1">The sequence shown here is derived from an EMBL/GenBank/DDBJ whole genome shotgun (WGS) entry which is preliminary data.</text>
</comment>
<dbReference type="EMBL" id="BMZC01000010">
    <property type="protein sequence ID" value="GGZ73296.1"/>
    <property type="molecule type" value="Genomic_DNA"/>
</dbReference>
<accession>A0A8H9IC58</accession>